<gene>
    <name evidence="2" type="ORF">H8B06_15585</name>
</gene>
<dbReference type="InterPro" id="IPR029044">
    <property type="entry name" value="Nucleotide-diphossugar_trans"/>
</dbReference>
<sequence length="304" mass="34489">MNKPTLLILAAGMASRYGSLKQIDGFGPHGETIIDYSIYDAIRAGFGKVVFIIREEFLEKMREVFDKKLQGKIEVDYAFQSFDLTKFGVDSVIERTKPWGTAHAVMSAKDHINEPFCVINADDFYGKDAFEKMAAFLRDEVTDKKMALMGFKVGNTMSDYGYVSRGVCDVDGEGNMVSVTERTNIYYVTNDVGTKKIVYEEDGVQHDLDPDTRVSMNFWGFTPRIFEVAQNMFSKFVEENGDNPKSEFFIPSVPDYMVKNDMASFRVIPTSSKWFGVTYKEDKPIVQDSISNLVQEGVYPDKLF</sequence>
<reference evidence="2 3" key="1">
    <citation type="submission" date="2020-08" db="EMBL/GenBank/DDBJ databases">
        <title>Sphingobacterium sp. DN00404 isolated from aquaculture water.</title>
        <authorList>
            <person name="Zhang M."/>
        </authorList>
    </citation>
    <scope>NUCLEOTIDE SEQUENCE [LARGE SCALE GENOMIC DNA]</scope>
    <source>
        <strain evidence="2 3">DN00404</strain>
    </source>
</reference>
<dbReference type="Proteomes" id="UP000602759">
    <property type="component" value="Unassembled WGS sequence"/>
</dbReference>
<accession>A0ABR7YSE3</accession>
<keyword evidence="3" id="KW-1185">Reference proteome</keyword>
<organism evidence="2 3">
    <name type="scientific">Sphingobacterium micropteri</name>
    <dbReference type="NCBI Taxonomy" id="2763501"/>
    <lineage>
        <taxon>Bacteria</taxon>
        <taxon>Pseudomonadati</taxon>
        <taxon>Bacteroidota</taxon>
        <taxon>Sphingobacteriia</taxon>
        <taxon>Sphingobacteriales</taxon>
        <taxon>Sphingobacteriaceae</taxon>
        <taxon>Sphingobacterium</taxon>
    </lineage>
</organism>
<dbReference type="InterPro" id="IPR005835">
    <property type="entry name" value="NTP_transferase_dom"/>
</dbReference>
<name>A0ABR7YSE3_9SPHI</name>
<evidence type="ECO:0000313" key="3">
    <source>
        <dbReference type="Proteomes" id="UP000602759"/>
    </source>
</evidence>
<feature type="domain" description="Nucleotidyl transferase" evidence="1">
    <location>
        <begin position="30"/>
        <end position="181"/>
    </location>
</feature>
<evidence type="ECO:0000313" key="2">
    <source>
        <dbReference type="EMBL" id="MBD1434253.1"/>
    </source>
</evidence>
<proteinExistence type="predicted"/>
<evidence type="ECO:0000259" key="1">
    <source>
        <dbReference type="Pfam" id="PF00483"/>
    </source>
</evidence>
<dbReference type="RefSeq" id="WP_190995162.1">
    <property type="nucleotide sequence ID" value="NZ_JACOIK010000011.1"/>
</dbReference>
<protein>
    <submittedName>
        <fullName evidence="2">Nucleotidyltransferase</fullName>
    </submittedName>
</protein>
<dbReference type="SUPFAM" id="SSF53448">
    <property type="entry name" value="Nucleotide-diphospho-sugar transferases"/>
    <property type="match status" value="1"/>
</dbReference>
<dbReference type="Pfam" id="PF00483">
    <property type="entry name" value="NTP_transferase"/>
    <property type="match status" value="1"/>
</dbReference>
<dbReference type="EMBL" id="JACOIK010000011">
    <property type="protein sequence ID" value="MBD1434253.1"/>
    <property type="molecule type" value="Genomic_DNA"/>
</dbReference>
<comment type="caution">
    <text evidence="2">The sequence shown here is derived from an EMBL/GenBank/DDBJ whole genome shotgun (WGS) entry which is preliminary data.</text>
</comment>
<dbReference type="Gene3D" id="3.90.550.10">
    <property type="entry name" value="Spore Coat Polysaccharide Biosynthesis Protein SpsA, Chain A"/>
    <property type="match status" value="1"/>
</dbReference>